<comment type="catalytic activity">
    <reaction evidence="6">
        <text>dihydroxyacetone + ATP = dihydroxyacetone phosphate + ADP + H(+)</text>
        <dbReference type="Rhea" id="RHEA:15773"/>
        <dbReference type="ChEBI" id="CHEBI:15378"/>
        <dbReference type="ChEBI" id="CHEBI:16016"/>
        <dbReference type="ChEBI" id="CHEBI:30616"/>
        <dbReference type="ChEBI" id="CHEBI:57642"/>
        <dbReference type="ChEBI" id="CHEBI:456216"/>
        <dbReference type="EC" id="2.7.1.29"/>
    </reaction>
</comment>
<evidence type="ECO:0000256" key="1">
    <source>
        <dbReference type="ARBA" id="ARBA00022679"/>
    </source>
</evidence>
<keyword evidence="4" id="KW-0067">ATP-binding</keyword>
<accession>A0A3D8T0D4</accession>
<dbReference type="GO" id="GO:0004371">
    <property type="term" value="F:glycerone kinase activity"/>
    <property type="evidence" value="ECO:0007669"/>
    <property type="project" value="UniProtKB-EC"/>
</dbReference>
<evidence type="ECO:0000256" key="4">
    <source>
        <dbReference type="ARBA" id="ARBA00022840"/>
    </source>
</evidence>
<dbReference type="GO" id="GO:0019563">
    <property type="term" value="P:glycerol catabolic process"/>
    <property type="evidence" value="ECO:0007669"/>
    <property type="project" value="TreeGrafter"/>
</dbReference>
<dbReference type="Pfam" id="PF02734">
    <property type="entry name" value="Dak2"/>
    <property type="match status" value="1"/>
</dbReference>
<dbReference type="GO" id="GO:0005829">
    <property type="term" value="C:cytosol"/>
    <property type="evidence" value="ECO:0007669"/>
    <property type="project" value="TreeGrafter"/>
</dbReference>
<dbReference type="FunFam" id="1.25.40.340:FF:000001">
    <property type="entry name" value="Dihydroxyacetone kinase 1"/>
    <property type="match status" value="1"/>
</dbReference>
<evidence type="ECO:0000313" key="9">
    <source>
        <dbReference type="EMBL" id="RDW92032.1"/>
    </source>
</evidence>
<reference evidence="9 10" key="1">
    <citation type="journal article" date="2018" name="IMA Fungus">
        <title>IMA Genome-F 9: Draft genome sequence of Annulohypoxylon stygium, Aspergillus mulundensis, Berkeleyomyces basicola (syn. Thielaviopsis basicola), Ceratocystis smalleyi, two Cercospora beticola strains, Coleophoma cylindrospora, Fusarium fracticaudum, Phialophora cf. hyalina, and Morchella septimelata.</title>
        <authorList>
            <person name="Wingfield B.D."/>
            <person name="Bills G.F."/>
            <person name="Dong Y."/>
            <person name="Huang W."/>
            <person name="Nel W.J."/>
            <person name="Swalarsk-Parry B.S."/>
            <person name="Vaghefi N."/>
            <person name="Wilken P.M."/>
            <person name="An Z."/>
            <person name="de Beer Z.W."/>
            <person name="De Vos L."/>
            <person name="Chen L."/>
            <person name="Duong T.A."/>
            <person name="Gao Y."/>
            <person name="Hammerbacher A."/>
            <person name="Kikkert J.R."/>
            <person name="Li Y."/>
            <person name="Li H."/>
            <person name="Li K."/>
            <person name="Li Q."/>
            <person name="Liu X."/>
            <person name="Ma X."/>
            <person name="Naidoo K."/>
            <person name="Pethybridge S.J."/>
            <person name="Sun J."/>
            <person name="Steenkamp E.T."/>
            <person name="van der Nest M.A."/>
            <person name="van Wyk S."/>
            <person name="Wingfield M.J."/>
            <person name="Xiong C."/>
            <person name="Yue Q."/>
            <person name="Zhang X."/>
        </authorList>
    </citation>
    <scope>NUCLEOTIDE SEQUENCE [LARGE SCALE GENOMIC DNA]</scope>
    <source>
        <strain evidence="9 10">BP5796</strain>
    </source>
</reference>
<feature type="region of interest" description="Disordered" evidence="7">
    <location>
        <begin position="303"/>
        <end position="323"/>
    </location>
</feature>
<comment type="caution">
    <text evidence="9">The sequence shown here is derived from an EMBL/GenBank/DDBJ whole genome shotgun (WGS) entry which is preliminary data.</text>
</comment>
<protein>
    <recommendedName>
        <fullName evidence="8">DhaL domain-containing protein</fullName>
    </recommendedName>
</protein>
<dbReference type="InterPro" id="IPR036117">
    <property type="entry name" value="DhaL_dom_sf"/>
</dbReference>
<evidence type="ECO:0000256" key="7">
    <source>
        <dbReference type="SAM" id="MobiDB-lite"/>
    </source>
</evidence>
<evidence type="ECO:0000256" key="3">
    <source>
        <dbReference type="ARBA" id="ARBA00022777"/>
    </source>
</evidence>
<proteinExistence type="predicted"/>
<keyword evidence="3" id="KW-0418">Kinase</keyword>
<dbReference type="AlphaFoldDB" id="A0A3D8T0D4"/>
<evidence type="ECO:0000256" key="5">
    <source>
        <dbReference type="ARBA" id="ARBA00047974"/>
    </source>
</evidence>
<dbReference type="SUPFAM" id="SSF101473">
    <property type="entry name" value="DhaL-like"/>
    <property type="match status" value="1"/>
</dbReference>
<evidence type="ECO:0000259" key="8">
    <source>
        <dbReference type="PROSITE" id="PS51480"/>
    </source>
</evidence>
<dbReference type="EMBL" id="PDLN01000002">
    <property type="protein sequence ID" value="RDW92032.1"/>
    <property type="molecule type" value="Genomic_DNA"/>
</dbReference>
<dbReference type="Gene3D" id="1.25.40.340">
    <property type="match status" value="1"/>
</dbReference>
<dbReference type="GO" id="GO:0005524">
    <property type="term" value="F:ATP binding"/>
    <property type="evidence" value="ECO:0007669"/>
    <property type="project" value="UniProtKB-KW"/>
</dbReference>
<sequence>MALVIQQTLPYSPSALQLTEPTRWTSLLSLIRPSIKTIQTSNHHPILLDTSLLASNEIPLAVICSGVANFPSEILRSGIVAALSFNASEVSAEEVYAALQEEDASGAAGGVVIVKSSPSSGESGSVKVGKEGRMVLVDVSGALGLDHVLSLLSTTNAATRCDIEKLQELLQQFAGSVASTESVVHDQKIGNAPSIVHAAGIAEFNSAKAAIDQDLSHLLSSNSAKADDAVYSLHFADVNGLSRLEVNIMIHEIAEYFARRNLPVKITQSSILNDQSLARGWAISVSAISSAYLTAHVKPSNTLSVKSQESGPQNSSEAQTSKLSFSDPSIRKIITGGCESVIAAEPTITEYDTIVGDGDCGYTLRDGAKQVLSFIQAADLSSFPQTLTALVDDLEVNMGGTSGALYCIFLSALAQNLGEASSVAQALEAALAHLLRYTRARLGDRTCLDCLIPFVESLGELGEVEALEKARAGVESTKKLEAKLGRSSYLDEATTRGVPDPGAYGLLKLLEGMVGAE</sequence>
<comment type="catalytic activity">
    <reaction evidence="5">
        <text>D-glyceraldehyde + ATP = D-glyceraldehyde 3-phosphate + ADP + H(+)</text>
        <dbReference type="Rhea" id="RHEA:13941"/>
        <dbReference type="ChEBI" id="CHEBI:15378"/>
        <dbReference type="ChEBI" id="CHEBI:17378"/>
        <dbReference type="ChEBI" id="CHEBI:30616"/>
        <dbReference type="ChEBI" id="CHEBI:59776"/>
        <dbReference type="ChEBI" id="CHEBI:456216"/>
        <dbReference type="EC" id="2.7.1.28"/>
    </reaction>
</comment>
<dbReference type="InterPro" id="IPR004007">
    <property type="entry name" value="DhaL_dom"/>
</dbReference>
<evidence type="ECO:0000256" key="6">
    <source>
        <dbReference type="ARBA" id="ARBA00048898"/>
    </source>
</evidence>
<gene>
    <name evidence="9" type="ORF">BP5796_01426</name>
</gene>
<dbReference type="PANTHER" id="PTHR28629">
    <property type="entry name" value="TRIOKINASE/FMN CYCLASE"/>
    <property type="match status" value="1"/>
</dbReference>
<evidence type="ECO:0000313" key="10">
    <source>
        <dbReference type="Proteomes" id="UP000256328"/>
    </source>
</evidence>
<dbReference type="GO" id="GO:0050354">
    <property type="term" value="F:triokinase activity"/>
    <property type="evidence" value="ECO:0007669"/>
    <property type="project" value="UniProtKB-EC"/>
</dbReference>
<dbReference type="SMART" id="SM01120">
    <property type="entry name" value="Dak2"/>
    <property type="match status" value="1"/>
</dbReference>
<keyword evidence="1" id="KW-0808">Transferase</keyword>
<keyword evidence="10" id="KW-1185">Reference proteome</keyword>
<evidence type="ECO:0000256" key="2">
    <source>
        <dbReference type="ARBA" id="ARBA00022741"/>
    </source>
</evidence>
<name>A0A3D8T0D4_9HELO</name>
<dbReference type="OrthoDB" id="2139957at2759"/>
<dbReference type="PROSITE" id="PS51480">
    <property type="entry name" value="DHAL"/>
    <property type="match status" value="1"/>
</dbReference>
<dbReference type="Proteomes" id="UP000256328">
    <property type="component" value="Unassembled WGS sequence"/>
</dbReference>
<keyword evidence="2" id="KW-0547">Nucleotide-binding</keyword>
<dbReference type="PANTHER" id="PTHR28629:SF4">
    <property type="entry name" value="TRIOKINASE_FMN CYCLASE"/>
    <property type="match status" value="1"/>
</dbReference>
<dbReference type="InterPro" id="IPR050861">
    <property type="entry name" value="Dihydroxyacetone_Kinase"/>
</dbReference>
<feature type="domain" description="DhaL" evidence="8">
    <location>
        <begin position="328"/>
        <end position="515"/>
    </location>
</feature>
<organism evidence="9 10">
    <name type="scientific">Coleophoma crateriformis</name>
    <dbReference type="NCBI Taxonomy" id="565419"/>
    <lineage>
        <taxon>Eukaryota</taxon>
        <taxon>Fungi</taxon>
        <taxon>Dikarya</taxon>
        <taxon>Ascomycota</taxon>
        <taxon>Pezizomycotina</taxon>
        <taxon>Leotiomycetes</taxon>
        <taxon>Helotiales</taxon>
        <taxon>Dermateaceae</taxon>
        <taxon>Coleophoma</taxon>
    </lineage>
</organism>